<protein>
    <submittedName>
        <fullName evidence="1">Uncharacterized protein</fullName>
    </submittedName>
</protein>
<proteinExistence type="predicted"/>
<comment type="caution">
    <text evidence="1">The sequence shown here is derived from an EMBL/GenBank/DDBJ whole genome shotgun (WGS) entry which is preliminary data.</text>
</comment>
<evidence type="ECO:0000313" key="2">
    <source>
        <dbReference type="Proteomes" id="UP001207468"/>
    </source>
</evidence>
<evidence type="ECO:0000313" key="1">
    <source>
        <dbReference type="EMBL" id="KAI9510885.1"/>
    </source>
</evidence>
<sequence length="359" mass="38760">MRTYSSRSSRVPLRSSSPSDLSSQDVIPKKRPLAERLAFHNTLQPVKRARRTIAASVSAPISKTGPRPNGSKVKPRNGRKGKEDRPPKGRAALTQLHFALDSSVLRTCPLCDLTYTKGAPEDETLHRSHCARVRRGMQWRRDDERATADAQVSEIATGVKLKDGKSGRVISINAEAGGKLGSKLSTLLHTISLHLSSPPLTRDVLRVSKVYLFLLPSDRSLPCEIIAGCAIATHITTAMAIASPAEVQGQGQGSATERSTEASPLPPATARLVSVDTNSSLFCRPEPLSTPMGIPRVFVPSAFQRRGIALRLLDAAAATFVHGCPLNPRRGEVAFTQPTASGKALMEKWGGRGVRIYQE</sequence>
<organism evidence="1 2">
    <name type="scientific">Russula earlei</name>
    <dbReference type="NCBI Taxonomy" id="71964"/>
    <lineage>
        <taxon>Eukaryota</taxon>
        <taxon>Fungi</taxon>
        <taxon>Dikarya</taxon>
        <taxon>Basidiomycota</taxon>
        <taxon>Agaricomycotina</taxon>
        <taxon>Agaricomycetes</taxon>
        <taxon>Russulales</taxon>
        <taxon>Russulaceae</taxon>
        <taxon>Russula</taxon>
    </lineage>
</organism>
<keyword evidence="2" id="KW-1185">Reference proteome</keyword>
<reference evidence="1" key="1">
    <citation type="submission" date="2021-03" db="EMBL/GenBank/DDBJ databases">
        <title>Evolutionary priming and transition to the ectomycorrhizal habit in an iconic lineage of mushroom-forming fungi: is preadaptation a requirement?</title>
        <authorList>
            <consortium name="DOE Joint Genome Institute"/>
            <person name="Looney B.P."/>
            <person name="Miyauchi S."/>
            <person name="Morin E."/>
            <person name="Drula E."/>
            <person name="Courty P.E."/>
            <person name="Chicoki N."/>
            <person name="Fauchery L."/>
            <person name="Kohler A."/>
            <person name="Kuo A."/>
            <person name="LaButti K."/>
            <person name="Pangilinan J."/>
            <person name="Lipzen A."/>
            <person name="Riley R."/>
            <person name="Andreopoulos W."/>
            <person name="He G."/>
            <person name="Johnson J."/>
            <person name="Barry K.W."/>
            <person name="Grigoriev I.V."/>
            <person name="Nagy L."/>
            <person name="Hibbett D."/>
            <person name="Henrissat B."/>
            <person name="Matheny P.B."/>
            <person name="Labbe J."/>
            <person name="Martin A.F."/>
        </authorList>
    </citation>
    <scope>NUCLEOTIDE SEQUENCE</scope>
    <source>
        <strain evidence="1">BPL698</strain>
    </source>
</reference>
<dbReference type="EMBL" id="JAGFNK010000032">
    <property type="protein sequence ID" value="KAI9510885.1"/>
    <property type="molecule type" value="Genomic_DNA"/>
</dbReference>
<accession>A0ACC0UHT5</accession>
<dbReference type="Proteomes" id="UP001207468">
    <property type="component" value="Unassembled WGS sequence"/>
</dbReference>
<name>A0ACC0UHT5_9AGAM</name>
<gene>
    <name evidence="1" type="ORF">F5148DRAFT_491748</name>
</gene>